<dbReference type="Gene3D" id="3.40.50.720">
    <property type="entry name" value="NAD(P)-binding Rossmann-like Domain"/>
    <property type="match status" value="1"/>
</dbReference>
<dbReference type="OrthoDB" id="9803304at2"/>
<dbReference type="GO" id="GO:0048001">
    <property type="term" value="F:erythrose-4-phosphate dehydrogenase activity"/>
    <property type="evidence" value="ECO:0007669"/>
    <property type="project" value="UniProtKB-EC"/>
</dbReference>
<dbReference type="KEGG" id="dsf:UWK_01752"/>
<dbReference type="InterPro" id="IPR020828">
    <property type="entry name" value="GlycerAld_3-P_DH_NAD(P)-bd"/>
</dbReference>
<dbReference type="SMART" id="SM00846">
    <property type="entry name" value="Gp_dh_N"/>
    <property type="match status" value="1"/>
</dbReference>
<protein>
    <submittedName>
        <fullName evidence="8">Glyceraldehyde-3-phosphate dehydrogenase/erythrose-4-phosphate dehydrogenase</fullName>
        <ecNumber evidence="8">1.2.1.72</ecNumber>
    </submittedName>
</protein>
<dbReference type="InterPro" id="IPR020831">
    <property type="entry name" value="GlycerAld/Erythrose_P_DH"/>
</dbReference>
<dbReference type="SUPFAM" id="SSF55347">
    <property type="entry name" value="Glyceraldehyde-3-phosphate dehydrogenase-like, C-terminal domain"/>
    <property type="match status" value="1"/>
</dbReference>
<dbReference type="PATRIC" id="fig|1167006.5.peg.1934"/>
<dbReference type="PRINTS" id="PR00078">
    <property type="entry name" value="G3PDHDRGNASE"/>
</dbReference>
<organism evidence="8 9">
    <name type="scientific">Desulfocapsa sulfexigens (strain DSM 10523 / SB164P1)</name>
    <dbReference type="NCBI Taxonomy" id="1167006"/>
    <lineage>
        <taxon>Bacteria</taxon>
        <taxon>Pseudomonadati</taxon>
        <taxon>Thermodesulfobacteriota</taxon>
        <taxon>Desulfobulbia</taxon>
        <taxon>Desulfobulbales</taxon>
        <taxon>Desulfocapsaceae</taxon>
        <taxon>Desulfocapsa</taxon>
    </lineage>
</organism>
<dbReference type="Pfam" id="PF02800">
    <property type="entry name" value="Gp_dh_C"/>
    <property type="match status" value="1"/>
</dbReference>
<evidence type="ECO:0000313" key="8">
    <source>
        <dbReference type="EMBL" id="AGF78310.1"/>
    </source>
</evidence>
<dbReference type="InterPro" id="IPR036291">
    <property type="entry name" value="NAD(P)-bd_dom_sf"/>
</dbReference>
<evidence type="ECO:0000313" key="9">
    <source>
        <dbReference type="Proteomes" id="UP000011721"/>
    </source>
</evidence>
<keyword evidence="9" id="KW-1185">Reference proteome</keyword>
<proteinExistence type="inferred from homology"/>
<dbReference type="FunFam" id="3.40.50.720:FF:000001">
    <property type="entry name" value="Glyceraldehyde-3-phosphate dehydrogenase"/>
    <property type="match status" value="1"/>
</dbReference>
<feature type="binding site" evidence="4">
    <location>
        <position position="318"/>
    </location>
    <ligand>
        <name>NAD(+)</name>
        <dbReference type="ChEBI" id="CHEBI:57540"/>
    </ligand>
</feature>
<keyword evidence="2 8" id="KW-0560">Oxidoreductase</keyword>
<evidence type="ECO:0000256" key="2">
    <source>
        <dbReference type="ARBA" id="ARBA00023002"/>
    </source>
</evidence>
<dbReference type="RefSeq" id="WP_015404001.1">
    <property type="nucleotide sequence ID" value="NC_020304.1"/>
</dbReference>
<dbReference type="InterPro" id="IPR020829">
    <property type="entry name" value="GlycerAld_3-P_DH_cat"/>
</dbReference>
<feature type="binding site" evidence="4">
    <location>
        <position position="124"/>
    </location>
    <ligand>
        <name>NAD(+)</name>
        <dbReference type="ChEBI" id="CHEBI:57540"/>
    </ligand>
</feature>
<sequence length="342" mass="37891">MQKLKVAVNGFGRIGRCVIRAIYERNLHASVDVVAINELADTETMAYMLRYDSTHGRFFREVSVAGDFLSVDGNAIRILHHESLGQLPWGEYEVDLVLDCTGRYKKKCDLEVHLNRGAKKVLLSQPGAGVDFTLIAGLNQDLLQPEHSIISLGSCSTNCILPLFSLLDKEFGIKRGVTTTIHSAMNDQPVIDAYSSDLRRTRAAVASIIPVNTALARGISRLMPHLHGRIESLHLRVPTLNVSVMDLSLQVKKDISAEQVNVLIEKASSGCLREIIGFTREPHASVDFNHDARSGIVDASQTRVSGRRLLKMLVWFDNEWGFANRMVDALENPHLLSGLIES</sequence>
<comment type="subunit">
    <text evidence="1">Homotetramer.</text>
</comment>
<dbReference type="PANTHER" id="PTHR43148">
    <property type="entry name" value="GLYCERALDEHYDE-3-PHOSPHATE DEHYDROGENASE 2"/>
    <property type="match status" value="1"/>
</dbReference>
<name>M1PF35_DESSD</name>
<feature type="active site" description="Nucleophile" evidence="3">
    <location>
        <position position="155"/>
    </location>
</feature>
<evidence type="ECO:0000256" key="1">
    <source>
        <dbReference type="ARBA" id="ARBA00011881"/>
    </source>
</evidence>
<dbReference type="AlphaFoldDB" id="M1PF35"/>
<dbReference type="eggNOG" id="COG0057">
    <property type="taxonomic scope" value="Bacteria"/>
</dbReference>
<evidence type="ECO:0000256" key="3">
    <source>
        <dbReference type="PIRSR" id="PIRSR000149-1"/>
    </source>
</evidence>
<keyword evidence="4" id="KW-0520">NAD</keyword>
<dbReference type="SUPFAM" id="SSF51735">
    <property type="entry name" value="NAD(P)-binding Rossmann-fold domains"/>
    <property type="match status" value="1"/>
</dbReference>
<feature type="binding site" evidence="4">
    <location>
        <begin position="13"/>
        <end position="14"/>
    </location>
    <ligand>
        <name>NAD(+)</name>
        <dbReference type="ChEBI" id="CHEBI:57540"/>
    </ligand>
</feature>
<feature type="site" description="Activates thiol group during catalysis" evidence="5">
    <location>
        <position position="182"/>
    </location>
</feature>
<evidence type="ECO:0000259" key="7">
    <source>
        <dbReference type="SMART" id="SM00846"/>
    </source>
</evidence>
<keyword evidence="4" id="KW-0547">Nucleotide-binding</keyword>
<reference evidence="9" key="1">
    <citation type="journal article" date="2013" name="Stand. Genomic Sci.">
        <title>Complete genome sequence of Desulfocapsa sulfexigens, a marine deltaproteobacterium specialized in disproportionating inorganic sulfur compounds.</title>
        <authorList>
            <person name="Finster K.W."/>
            <person name="Kjeldsen K.U."/>
            <person name="Kube M."/>
            <person name="Reinhardt R."/>
            <person name="Mussmann M."/>
            <person name="Amann R."/>
            <person name="Schreiber L."/>
        </authorList>
    </citation>
    <scope>NUCLEOTIDE SEQUENCE [LARGE SCALE GENOMIC DNA]</scope>
    <source>
        <strain evidence="9">DSM 10523 / SB164P1</strain>
    </source>
</reference>
<feature type="domain" description="Glyceraldehyde 3-phosphate dehydrogenase NAD(P) binding" evidence="7">
    <location>
        <begin position="4"/>
        <end position="155"/>
    </location>
</feature>
<evidence type="ECO:0000256" key="4">
    <source>
        <dbReference type="PIRSR" id="PIRSR000149-3"/>
    </source>
</evidence>
<evidence type="ECO:0000256" key="5">
    <source>
        <dbReference type="PIRSR" id="PIRSR000149-4"/>
    </source>
</evidence>
<dbReference type="Proteomes" id="UP000011721">
    <property type="component" value="Chromosome"/>
</dbReference>
<accession>M1PF35</accession>
<dbReference type="PIRSF" id="PIRSF000149">
    <property type="entry name" value="GAP_DH"/>
    <property type="match status" value="1"/>
</dbReference>
<dbReference type="EC" id="1.2.1.72" evidence="8"/>
<dbReference type="Pfam" id="PF00044">
    <property type="entry name" value="Gp_dh_N"/>
    <property type="match status" value="1"/>
</dbReference>
<comment type="similarity">
    <text evidence="6">Belongs to the glyceraldehyde-3-phosphate dehydrogenase family.</text>
</comment>
<dbReference type="GO" id="GO:0051287">
    <property type="term" value="F:NAD binding"/>
    <property type="evidence" value="ECO:0007669"/>
    <property type="project" value="InterPro"/>
</dbReference>
<dbReference type="Gene3D" id="3.30.360.10">
    <property type="entry name" value="Dihydrodipicolinate Reductase, domain 2"/>
    <property type="match status" value="1"/>
</dbReference>
<dbReference type="HOGENOM" id="CLU_030140_0_0_7"/>
<gene>
    <name evidence="8" type="ordered locus">UWK_01752</name>
</gene>
<dbReference type="STRING" id="1167006.UWK_01752"/>
<dbReference type="EMBL" id="CP003985">
    <property type="protein sequence ID" value="AGF78310.1"/>
    <property type="molecule type" value="Genomic_DNA"/>
</dbReference>
<evidence type="ECO:0000256" key="6">
    <source>
        <dbReference type="RuleBase" id="RU000397"/>
    </source>
</evidence>